<evidence type="ECO:0000313" key="3">
    <source>
        <dbReference type="EMBL" id="TDT44171.1"/>
    </source>
</evidence>
<dbReference type="SMART" id="SM00471">
    <property type="entry name" value="HDc"/>
    <property type="match status" value="1"/>
</dbReference>
<dbReference type="SUPFAM" id="SSF109604">
    <property type="entry name" value="HD-domain/PDEase-like"/>
    <property type="match status" value="1"/>
</dbReference>
<dbReference type="PANTHER" id="PTHR11845">
    <property type="entry name" value="5'-DEOXYNUCLEOTIDASE HDDC2"/>
    <property type="match status" value="1"/>
</dbReference>
<accession>A0A4R7K038</accession>
<proteinExistence type="predicted"/>
<dbReference type="Pfam" id="PF12917">
    <property type="entry name" value="YfbR-like"/>
    <property type="match status" value="1"/>
</dbReference>
<dbReference type="AlphaFoldDB" id="A0A4R7K038"/>
<evidence type="ECO:0000313" key="4">
    <source>
        <dbReference type="Proteomes" id="UP000295830"/>
    </source>
</evidence>
<dbReference type="OrthoDB" id="9812744at2"/>
<dbReference type="NCBIfam" id="NF003009">
    <property type="entry name" value="PRK03826.1"/>
    <property type="match status" value="1"/>
</dbReference>
<keyword evidence="4" id="KW-1185">Reference proteome</keyword>
<keyword evidence="1" id="KW-0378">Hydrolase</keyword>
<dbReference type="PANTHER" id="PTHR11845:SF13">
    <property type="entry name" value="5'-DEOXYNUCLEOTIDASE HDDC2"/>
    <property type="match status" value="1"/>
</dbReference>
<dbReference type="RefSeq" id="WP_133734583.1">
    <property type="nucleotide sequence ID" value="NZ_SOAX01000001.1"/>
</dbReference>
<gene>
    <name evidence="3" type="ORF">DES49_0271</name>
</gene>
<dbReference type="InterPro" id="IPR003607">
    <property type="entry name" value="HD/PDEase_dom"/>
</dbReference>
<dbReference type="CDD" id="cd00077">
    <property type="entry name" value="HDc"/>
    <property type="match status" value="1"/>
</dbReference>
<dbReference type="Proteomes" id="UP000295830">
    <property type="component" value="Unassembled WGS sequence"/>
</dbReference>
<evidence type="ECO:0000259" key="2">
    <source>
        <dbReference type="SMART" id="SM00471"/>
    </source>
</evidence>
<reference evidence="3 4" key="1">
    <citation type="submission" date="2019-03" db="EMBL/GenBank/DDBJ databases">
        <title>Genomic Encyclopedia of Type Strains, Phase IV (KMG-IV): sequencing the most valuable type-strain genomes for metagenomic binning, comparative biology and taxonomic classification.</title>
        <authorList>
            <person name="Goeker M."/>
        </authorList>
    </citation>
    <scope>NUCLEOTIDE SEQUENCE [LARGE SCALE GENOMIC DNA]</scope>
    <source>
        <strain evidence="3 4">DSM 15505</strain>
    </source>
</reference>
<protein>
    <submittedName>
        <fullName evidence="3">5'-deoxynucleotidase</fullName>
    </submittedName>
</protein>
<comment type="caution">
    <text evidence="3">The sequence shown here is derived from an EMBL/GenBank/DDBJ whole genome shotgun (WGS) entry which is preliminary data.</text>
</comment>
<organism evidence="3 4">
    <name type="scientific">Halospina denitrificans</name>
    <dbReference type="NCBI Taxonomy" id="332522"/>
    <lineage>
        <taxon>Bacteria</taxon>
        <taxon>Pseudomonadati</taxon>
        <taxon>Pseudomonadota</taxon>
        <taxon>Gammaproteobacteria</taxon>
        <taxon>Halospina</taxon>
    </lineage>
</organism>
<dbReference type="InterPro" id="IPR039356">
    <property type="entry name" value="YfbR/HDDC2"/>
</dbReference>
<dbReference type="EMBL" id="SOAX01000001">
    <property type="protein sequence ID" value="TDT44171.1"/>
    <property type="molecule type" value="Genomic_DNA"/>
</dbReference>
<sequence length="201" mass="22898">MSRKTSPFFAYIGRLRWIRRWGLMRNAIEEDVATHSWEVSVLAHALASIRRTCFGGEINPDTVAAVALYHDAAEVITGDMPTPVKYYSSVMRNAFADVEDKAQKELLDLLPETLRATFDGYIREEEWEPQTRELVKAADRLAALLKCEAELRAGNTEFEQAASQIRERLESDGLPEVQYFLEVFAPDYGTSLDYLLDRSQD</sequence>
<dbReference type="Gene3D" id="1.10.3210.10">
    <property type="entry name" value="Hypothetical protein af1432"/>
    <property type="match status" value="1"/>
</dbReference>
<feature type="domain" description="HD/PDEase" evidence="2">
    <location>
        <begin position="28"/>
        <end position="153"/>
    </location>
</feature>
<name>A0A4R7K038_9GAMM</name>
<dbReference type="GO" id="GO:0002953">
    <property type="term" value="F:5'-deoxynucleotidase activity"/>
    <property type="evidence" value="ECO:0007669"/>
    <property type="project" value="InterPro"/>
</dbReference>
<dbReference type="GO" id="GO:0005737">
    <property type="term" value="C:cytoplasm"/>
    <property type="evidence" value="ECO:0007669"/>
    <property type="project" value="TreeGrafter"/>
</dbReference>
<evidence type="ECO:0000256" key="1">
    <source>
        <dbReference type="ARBA" id="ARBA00022801"/>
    </source>
</evidence>